<feature type="region of interest" description="Disordered" evidence="6">
    <location>
        <begin position="102"/>
        <end position="140"/>
    </location>
</feature>
<dbReference type="PANTHER" id="PTHR33966:SF1">
    <property type="entry name" value="PROTEIN ODR-4 HOMOLOG"/>
    <property type="match status" value="1"/>
</dbReference>
<organism evidence="8">
    <name type="scientific">Anthurium amnicola</name>
    <dbReference type="NCBI Taxonomy" id="1678845"/>
    <lineage>
        <taxon>Eukaryota</taxon>
        <taxon>Viridiplantae</taxon>
        <taxon>Streptophyta</taxon>
        <taxon>Embryophyta</taxon>
        <taxon>Tracheophyta</taxon>
        <taxon>Spermatophyta</taxon>
        <taxon>Magnoliopsida</taxon>
        <taxon>Liliopsida</taxon>
        <taxon>Araceae</taxon>
        <taxon>Pothoideae</taxon>
        <taxon>Potheae</taxon>
        <taxon>Anthurium</taxon>
    </lineage>
</organism>
<evidence type="ECO:0000256" key="2">
    <source>
        <dbReference type="ARBA" id="ARBA00010131"/>
    </source>
</evidence>
<protein>
    <submittedName>
        <fullName evidence="8">Protein odr-4</fullName>
    </submittedName>
</protein>
<evidence type="ECO:0000256" key="4">
    <source>
        <dbReference type="ARBA" id="ARBA00022989"/>
    </source>
</evidence>
<evidence type="ECO:0000256" key="3">
    <source>
        <dbReference type="ARBA" id="ARBA00022692"/>
    </source>
</evidence>
<dbReference type="EMBL" id="GDJX01024960">
    <property type="protein sequence ID" value="JAT42976.1"/>
    <property type="molecule type" value="Transcribed_RNA"/>
</dbReference>
<dbReference type="Pfam" id="PF14778">
    <property type="entry name" value="ODR4-like"/>
    <property type="match status" value="1"/>
</dbReference>
<dbReference type="InterPro" id="IPR029454">
    <property type="entry name" value="ODR-4-like"/>
</dbReference>
<dbReference type="PANTHER" id="PTHR33966">
    <property type="entry name" value="PROTEIN ODR-4 HOMOLOG"/>
    <property type="match status" value="1"/>
</dbReference>
<evidence type="ECO:0000256" key="5">
    <source>
        <dbReference type="ARBA" id="ARBA00023136"/>
    </source>
</evidence>
<accession>A0A1D1XKP9</accession>
<feature type="transmembrane region" description="Helical" evidence="7">
    <location>
        <begin position="521"/>
        <end position="540"/>
    </location>
</feature>
<gene>
    <name evidence="8" type="primary">odr4_3</name>
    <name evidence="8" type="ORF">g.72823</name>
</gene>
<evidence type="ECO:0000256" key="7">
    <source>
        <dbReference type="SAM" id="Phobius"/>
    </source>
</evidence>
<reference evidence="8" key="1">
    <citation type="submission" date="2015-07" db="EMBL/GenBank/DDBJ databases">
        <title>Transcriptome Assembly of Anthurium amnicola.</title>
        <authorList>
            <person name="Suzuki J."/>
        </authorList>
    </citation>
    <scope>NUCLEOTIDE SEQUENCE</scope>
</reference>
<keyword evidence="3 7" id="KW-0812">Transmembrane</keyword>
<evidence type="ECO:0000313" key="8">
    <source>
        <dbReference type="EMBL" id="JAT42976.1"/>
    </source>
</evidence>
<dbReference type="GO" id="GO:0008104">
    <property type="term" value="P:intracellular protein localization"/>
    <property type="evidence" value="ECO:0007669"/>
    <property type="project" value="TreeGrafter"/>
</dbReference>
<evidence type="ECO:0000256" key="6">
    <source>
        <dbReference type="SAM" id="MobiDB-lite"/>
    </source>
</evidence>
<keyword evidence="4 7" id="KW-1133">Transmembrane helix</keyword>
<dbReference type="GO" id="GO:0016020">
    <property type="term" value="C:membrane"/>
    <property type="evidence" value="ECO:0007669"/>
    <property type="project" value="UniProtKB-SubCell"/>
</dbReference>
<evidence type="ECO:0000256" key="1">
    <source>
        <dbReference type="ARBA" id="ARBA00004370"/>
    </source>
</evidence>
<keyword evidence="5 7" id="KW-0472">Membrane</keyword>
<name>A0A1D1XKP9_9ARAE</name>
<proteinExistence type="inferred from homology"/>
<comment type="subcellular location">
    <subcellularLocation>
        <location evidence="1">Membrane</location>
    </subcellularLocation>
</comment>
<dbReference type="GO" id="GO:0012505">
    <property type="term" value="C:endomembrane system"/>
    <property type="evidence" value="ECO:0007669"/>
    <property type="project" value="TreeGrafter"/>
</dbReference>
<sequence length="548" mass="59951">WVELSKVFLVRTPPGSSAWVTGSERSSLGKVLRRQGCLPESRGGSPADMVKLVVGEESRLQSAEDRLFQSAVRAEVGLVIGKLSPGLDRGFVYEIVPTPPTDAGLPPCSLPETSAGLPRDDKKKGSKGGGGRSQPDATAPLHIDSDWVAEHARQVSRMLLGGMHVVGIYVWASENSFKASNLVLWQTLRGMAQAAPFYGSDSQERLLVHASYSPRRWTCRNCMLASNNVSASLRLCDFKLGKLLASLQTFRCMYKFDIRLPILEESNASIFKDVLRDAIANHAEELKSGAKALIDGKLVTKDLRCSSEGIHEVELLLPLMNNMYSEGFVLKASVLGEVVGLTVFKGVICASAYLAPKDTVSEAVSEIKKDIITSLQSRLDIISEETEGLMDSLVNNSIEAGKYLSAENISCHHILHNLKKHCVLLFPRRVLIPWLADVFICDYLQPSGTFEDIKDHCKEMMSMEDPVYVTSIVEVEKEATSLMIKSFWDAALQKSAPPADCSENTSAELKTGTAELRGGNLYILIAIAALLISVLVGWIFTRKLVHSA</sequence>
<dbReference type="AlphaFoldDB" id="A0A1D1XKP9"/>
<comment type="similarity">
    <text evidence="2">Belongs to the ODR-4 family.</text>
</comment>
<feature type="non-terminal residue" evidence="8">
    <location>
        <position position="1"/>
    </location>
</feature>